<dbReference type="OrthoDB" id="2355173at2"/>
<dbReference type="InterPro" id="IPR023393">
    <property type="entry name" value="START-like_dom_sf"/>
</dbReference>
<protein>
    <submittedName>
        <fullName evidence="3">Uncharacterized protein YndB with AHSA1/START domain</fullName>
    </submittedName>
</protein>
<accession>A0A4R8DGR2</accession>
<dbReference type="Pfam" id="PF08327">
    <property type="entry name" value="AHSA1"/>
    <property type="match status" value="1"/>
</dbReference>
<sequence length="149" mass="16264">MSLIVRNNITIDAPAATVWDALTNPEQTAKYMFGCAALSDWTVGSPLVWKGNFNGVELIAVKGTVTGIRPGQFLAYTTIDPNSTIPDVPENYVTVTYTLTETNGQTLLEVTQGDFAGVTDGERRYKETYNNGDGWMPILVQIKQLVEAS</sequence>
<organism evidence="3 4">
    <name type="scientific">Dinghuibacter silviterrae</name>
    <dbReference type="NCBI Taxonomy" id="1539049"/>
    <lineage>
        <taxon>Bacteria</taxon>
        <taxon>Pseudomonadati</taxon>
        <taxon>Bacteroidota</taxon>
        <taxon>Chitinophagia</taxon>
        <taxon>Chitinophagales</taxon>
        <taxon>Chitinophagaceae</taxon>
        <taxon>Dinghuibacter</taxon>
    </lineage>
</organism>
<dbReference type="SUPFAM" id="SSF55961">
    <property type="entry name" value="Bet v1-like"/>
    <property type="match status" value="1"/>
</dbReference>
<gene>
    <name evidence="3" type="ORF">EDB95_3973</name>
</gene>
<reference evidence="3 4" key="1">
    <citation type="submission" date="2019-03" db="EMBL/GenBank/DDBJ databases">
        <title>Genomic Encyclopedia of Type Strains, Phase IV (KMG-IV): sequencing the most valuable type-strain genomes for metagenomic binning, comparative biology and taxonomic classification.</title>
        <authorList>
            <person name="Goeker M."/>
        </authorList>
    </citation>
    <scope>NUCLEOTIDE SEQUENCE [LARGE SCALE GENOMIC DNA]</scope>
    <source>
        <strain evidence="3 4">DSM 100059</strain>
    </source>
</reference>
<name>A0A4R8DGR2_9BACT</name>
<evidence type="ECO:0000313" key="3">
    <source>
        <dbReference type="EMBL" id="TDW96150.1"/>
    </source>
</evidence>
<dbReference type="Proteomes" id="UP000294498">
    <property type="component" value="Unassembled WGS sequence"/>
</dbReference>
<proteinExistence type="inferred from homology"/>
<evidence type="ECO:0000259" key="2">
    <source>
        <dbReference type="Pfam" id="PF08327"/>
    </source>
</evidence>
<feature type="domain" description="Activator of Hsp90 ATPase homologue 1/2-like C-terminal" evidence="2">
    <location>
        <begin position="12"/>
        <end position="147"/>
    </location>
</feature>
<keyword evidence="4" id="KW-1185">Reference proteome</keyword>
<dbReference type="AlphaFoldDB" id="A0A4R8DGR2"/>
<evidence type="ECO:0000256" key="1">
    <source>
        <dbReference type="ARBA" id="ARBA00006817"/>
    </source>
</evidence>
<evidence type="ECO:0000313" key="4">
    <source>
        <dbReference type="Proteomes" id="UP000294498"/>
    </source>
</evidence>
<dbReference type="Gene3D" id="3.30.530.20">
    <property type="match status" value="1"/>
</dbReference>
<comment type="caution">
    <text evidence="3">The sequence shown here is derived from an EMBL/GenBank/DDBJ whole genome shotgun (WGS) entry which is preliminary data.</text>
</comment>
<dbReference type="EMBL" id="SODV01000002">
    <property type="protein sequence ID" value="TDW96150.1"/>
    <property type="molecule type" value="Genomic_DNA"/>
</dbReference>
<dbReference type="InterPro" id="IPR013538">
    <property type="entry name" value="ASHA1/2-like_C"/>
</dbReference>
<comment type="similarity">
    <text evidence="1">Belongs to the AHA1 family.</text>
</comment>
<dbReference type="RefSeq" id="WP_133996159.1">
    <property type="nucleotide sequence ID" value="NZ_SODV01000002.1"/>
</dbReference>